<evidence type="ECO:0000313" key="1">
    <source>
        <dbReference type="EMBL" id="KAJ8883697.1"/>
    </source>
</evidence>
<organism evidence="1 2">
    <name type="scientific">Dryococelus australis</name>
    <dbReference type="NCBI Taxonomy" id="614101"/>
    <lineage>
        <taxon>Eukaryota</taxon>
        <taxon>Metazoa</taxon>
        <taxon>Ecdysozoa</taxon>
        <taxon>Arthropoda</taxon>
        <taxon>Hexapoda</taxon>
        <taxon>Insecta</taxon>
        <taxon>Pterygota</taxon>
        <taxon>Neoptera</taxon>
        <taxon>Polyneoptera</taxon>
        <taxon>Phasmatodea</taxon>
        <taxon>Verophasmatodea</taxon>
        <taxon>Anareolatae</taxon>
        <taxon>Phasmatidae</taxon>
        <taxon>Eurycanthinae</taxon>
        <taxon>Dryococelus</taxon>
    </lineage>
</organism>
<dbReference type="Proteomes" id="UP001159363">
    <property type="component" value="Chromosome 4"/>
</dbReference>
<reference evidence="1 2" key="1">
    <citation type="submission" date="2023-02" db="EMBL/GenBank/DDBJ databases">
        <title>LHISI_Scaffold_Assembly.</title>
        <authorList>
            <person name="Stuart O.P."/>
            <person name="Cleave R."/>
            <person name="Magrath M.J.L."/>
            <person name="Mikheyev A.S."/>
        </authorList>
    </citation>
    <scope>NUCLEOTIDE SEQUENCE [LARGE SCALE GENOMIC DNA]</scope>
    <source>
        <strain evidence="1">Daus_M_001</strain>
        <tissue evidence="1">Leg muscle</tissue>
    </source>
</reference>
<evidence type="ECO:0000313" key="2">
    <source>
        <dbReference type="Proteomes" id="UP001159363"/>
    </source>
</evidence>
<sequence>MLQDLSLKESWKGILRSYQLNSDSRLAFQENSSITEATVSERLARPPPTTTNLVQSPAGSLDLRKWESCRTMPLFPPSIHSGPAPFSLKSPSSALKTSLLRAAQISSLTHSMKSIGGFFNHGVPFGGWLRGALVSDWPLHTAEDLILAGPSGDELFTSARIGERQRSYSLQVGDGIVVARAAGVRSVSQLLYSYVSRASSSWLTTGVAGSSPADSKQSGLVAGTLRRLATSHKSSSGKDLVLEIKKGINRGGKEDVLACPSSRAREGRERPPPAVTVSAALRFRRDLRAPSPRLTLRLAIFSRSPCSSYAWLHHRGSKLDPRLDLRSTLKTVPSFRIGLEIEMKFISNRRNWLFEISIRHQQPSSTNIDESEIKNHDISLVQYFYIGTKIKLDSVSELGSFDLGSGMMLVQPGISWFHKSAMRCVAMRRAIPAVSQLSDDLSATDVRYDGNTARLARRSDEPLGVRVTVARIAPLLLDLGRGVPTGKYYFAGAAVAEQLHCSPPTKANRVQYPVGSIPDFRKWEKCQTMPLFGGFSQGSPVSSRLFILVLIYTHFTRDADGNAARHLTTLRVKAGNDDSAIVGSRLEQTFERHLSRQLHASLLQTVTGAGTTSASRRNPFFNYNYQYSLSTTERFPYFLGVGAFIVAYPRAHQPVVESLFRRQLLLVQLLPAINVIVREDDFPRDKRQLASTEDLGCVIKFVAKTRSRTPDCEP</sequence>
<comment type="caution">
    <text evidence="1">The sequence shown here is derived from an EMBL/GenBank/DDBJ whole genome shotgun (WGS) entry which is preliminary data.</text>
</comment>
<protein>
    <submittedName>
        <fullName evidence="1">Uncharacterized protein</fullName>
    </submittedName>
</protein>
<gene>
    <name evidence="1" type="ORF">PR048_015551</name>
</gene>
<keyword evidence="2" id="KW-1185">Reference proteome</keyword>
<proteinExistence type="predicted"/>
<dbReference type="EMBL" id="JARBHB010000005">
    <property type="protein sequence ID" value="KAJ8883697.1"/>
    <property type="molecule type" value="Genomic_DNA"/>
</dbReference>
<accession>A0ABQ9HH93</accession>
<name>A0ABQ9HH93_9NEOP</name>